<organism evidence="1 2">
    <name type="scientific">Nematostella vectensis</name>
    <name type="common">Starlet sea anemone</name>
    <dbReference type="NCBI Taxonomy" id="45351"/>
    <lineage>
        <taxon>Eukaryota</taxon>
        <taxon>Metazoa</taxon>
        <taxon>Cnidaria</taxon>
        <taxon>Anthozoa</taxon>
        <taxon>Hexacorallia</taxon>
        <taxon>Actiniaria</taxon>
        <taxon>Edwardsiidae</taxon>
        <taxon>Nematostella</taxon>
    </lineage>
</organism>
<dbReference type="PANTHER" id="PTHR31129:SF2">
    <property type="entry name" value="GLYCOPROTEIN HORMONE ALPHA-2"/>
    <property type="match status" value="1"/>
</dbReference>
<dbReference type="InterPro" id="IPR015943">
    <property type="entry name" value="WD40/YVTN_repeat-like_dom_sf"/>
</dbReference>
<dbReference type="Proteomes" id="UP000001593">
    <property type="component" value="Unassembled WGS sequence"/>
</dbReference>
<gene>
    <name evidence="1" type="ORF">NEMVEDRAFT_v1g203257</name>
</gene>
<evidence type="ECO:0000313" key="2">
    <source>
        <dbReference type="Proteomes" id="UP000001593"/>
    </source>
</evidence>
<reference evidence="1 2" key="1">
    <citation type="journal article" date="2007" name="Science">
        <title>Sea anemone genome reveals ancestral eumetazoan gene repertoire and genomic organization.</title>
        <authorList>
            <person name="Putnam N.H."/>
            <person name="Srivastava M."/>
            <person name="Hellsten U."/>
            <person name="Dirks B."/>
            <person name="Chapman J."/>
            <person name="Salamov A."/>
            <person name="Terry A."/>
            <person name="Shapiro H."/>
            <person name="Lindquist E."/>
            <person name="Kapitonov V.V."/>
            <person name="Jurka J."/>
            <person name="Genikhovich G."/>
            <person name="Grigoriev I.V."/>
            <person name="Lucas S.M."/>
            <person name="Steele R.E."/>
            <person name="Finnerty J.R."/>
            <person name="Technau U."/>
            <person name="Martindale M.Q."/>
            <person name="Rokhsar D.S."/>
        </authorList>
    </citation>
    <scope>NUCLEOTIDE SEQUENCE [LARGE SCALE GENOMIC DNA]</scope>
    <source>
        <strain evidence="2">CH2 X CH6</strain>
    </source>
</reference>
<dbReference type="InterPro" id="IPR052680">
    <property type="entry name" value="Glyco_Hormone_Alpha"/>
</dbReference>
<name>A7RWM7_NEMVE</name>
<dbReference type="AlphaFoldDB" id="A7RWM7"/>
<dbReference type="SUPFAM" id="SSF50998">
    <property type="entry name" value="Quinoprotein alcohol dehydrogenase-like"/>
    <property type="match status" value="1"/>
</dbReference>
<accession>A7RWM7</accession>
<dbReference type="PANTHER" id="PTHR31129">
    <property type="entry name" value="GLYCOPROTEIN HORMONE ALPHA-2"/>
    <property type="match status" value="1"/>
</dbReference>
<dbReference type="GO" id="GO:0051427">
    <property type="term" value="F:hormone receptor binding"/>
    <property type="evidence" value="ECO:0000318"/>
    <property type="project" value="GO_Central"/>
</dbReference>
<dbReference type="Gene3D" id="2.130.10.10">
    <property type="entry name" value="YVTN repeat-like/Quinoprotein amine dehydrogenase"/>
    <property type="match status" value="1"/>
</dbReference>
<dbReference type="EMBL" id="DS469547">
    <property type="protein sequence ID" value="EDO44192.1"/>
    <property type="molecule type" value="Genomic_DNA"/>
</dbReference>
<keyword evidence="2" id="KW-1185">Reference proteome</keyword>
<dbReference type="GO" id="GO:0007166">
    <property type="term" value="P:cell surface receptor signaling pathway"/>
    <property type="evidence" value="ECO:0000318"/>
    <property type="project" value="GO_Central"/>
</dbReference>
<dbReference type="HOGENOM" id="CLU_788237_0_0_1"/>
<proteinExistence type="predicted"/>
<dbReference type="InterPro" id="IPR011047">
    <property type="entry name" value="Quinoprotein_ADH-like_sf"/>
</dbReference>
<evidence type="ECO:0000313" key="1">
    <source>
        <dbReference type="EMBL" id="EDO44192.1"/>
    </source>
</evidence>
<protein>
    <submittedName>
        <fullName evidence="1">Uncharacterized protein</fullName>
    </submittedName>
</protein>
<sequence length="352" mass="40320">MDKDKYIQEALRQLGEQEVYKETKDLTQYRVRKLSADRFIDDKTLDYLIINGTAIGTSVAKEIIHSSPGYDSRFVGREDDRVRRIPRDDPLKDRRKGECRYTFNIPNDVSSVPFKSTPQGTHLAAVPGPHMTITLIDVGEDPQIIALLGGQYDWVMDVACSSDWAMLTSGSCDQTVRVLSCATLKKARFHSGVLECDVLSRRKITKQRLTSSLTTNYYITLLNNDLPEVKRPLKYSDDGMWFASASDDFKIKQQHKYTYNFSDEGEVLEEVMKLSPQPKQTAQETSKGGVGATPWFKLLLGWSSPNYFAARRLQRYDALSYWWNNSWSQREGFPEGKYHDKTFVSITILLDY</sequence>
<dbReference type="GO" id="GO:0005615">
    <property type="term" value="C:extracellular space"/>
    <property type="evidence" value="ECO:0000318"/>
    <property type="project" value="GO_Central"/>
</dbReference>
<dbReference type="InParanoid" id="A7RWM7"/>